<dbReference type="GO" id="GO:0000902">
    <property type="term" value="P:cell morphogenesis"/>
    <property type="evidence" value="ECO:0007669"/>
    <property type="project" value="InterPro"/>
</dbReference>
<organism evidence="7 8">
    <name type="scientific">Cyanobacterium aponinum 0216</name>
    <dbReference type="NCBI Taxonomy" id="2676140"/>
    <lineage>
        <taxon>Bacteria</taxon>
        <taxon>Bacillati</taxon>
        <taxon>Cyanobacteriota</taxon>
        <taxon>Cyanophyceae</taxon>
        <taxon>Oscillatoriophycideae</taxon>
        <taxon>Chroococcales</taxon>
        <taxon>Geminocystaceae</taxon>
        <taxon>Cyanobacterium</taxon>
    </lineage>
</organism>
<dbReference type="EMBL" id="WMIA01000010">
    <property type="protein sequence ID" value="MTF39151.1"/>
    <property type="molecule type" value="Genomic_DNA"/>
</dbReference>
<dbReference type="InterPro" id="IPR016098">
    <property type="entry name" value="CAP/MinC_C"/>
</dbReference>
<name>A0A844GVT6_9CHRO</name>
<dbReference type="Gene3D" id="2.160.20.70">
    <property type="match status" value="1"/>
</dbReference>
<keyword evidence="2 5" id="KW-0717">Septation</keyword>
<protein>
    <recommendedName>
        <fullName evidence="5">Probable septum site-determining protein MinC</fullName>
    </recommendedName>
</protein>
<dbReference type="InterPro" id="IPR005526">
    <property type="entry name" value="Septum_form_inhib_MinC_C"/>
</dbReference>
<gene>
    <name evidence="5 7" type="primary">minC</name>
    <name evidence="7" type="ORF">GGC33_09445</name>
</gene>
<evidence type="ECO:0000259" key="6">
    <source>
        <dbReference type="Pfam" id="PF03775"/>
    </source>
</evidence>
<evidence type="ECO:0000256" key="4">
    <source>
        <dbReference type="ARBA" id="ARBA00046874"/>
    </source>
</evidence>
<evidence type="ECO:0000256" key="3">
    <source>
        <dbReference type="ARBA" id="ARBA00023306"/>
    </source>
</evidence>
<comment type="function">
    <text evidence="5">Cell division inhibitor that blocks the formation of polar Z ring septums. Rapidly oscillates between the poles of the cell to destabilize FtsZ filaments that have formed before they mature into polar Z rings. Prevents FtsZ polymerization.</text>
</comment>
<dbReference type="PANTHER" id="PTHR34108:SF1">
    <property type="entry name" value="SEPTUM SITE-DETERMINING PROTEIN MINC"/>
    <property type="match status" value="1"/>
</dbReference>
<dbReference type="Proteomes" id="UP000437131">
    <property type="component" value="Unassembled WGS sequence"/>
</dbReference>
<dbReference type="PANTHER" id="PTHR34108">
    <property type="entry name" value="SEPTUM SITE-DETERMINING PROTEIN MINC"/>
    <property type="match status" value="1"/>
</dbReference>
<dbReference type="HAMAP" id="MF_00267">
    <property type="entry name" value="MinC"/>
    <property type="match status" value="1"/>
</dbReference>
<proteinExistence type="inferred from homology"/>
<dbReference type="RefSeq" id="WP_015219127.1">
    <property type="nucleotide sequence ID" value="NZ_WMIA01000010.1"/>
</dbReference>
<dbReference type="InterPro" id="IPR013033">
    <property type="entry name" value="MinC"/>
</dbReference>
<dbReference type="GO" id="GO:0000917">
    <property type="term" value="P:division septum assembly"/>
    <property type="evidence" value="ECO:0007669"/>
    <property type="project" value="UniProtKB-KW"/>
</dbReference>
<dbReference type="Pfam" id="PF03775">
    <property type="entry name" value="MinC_C"/>
    <property type="match status" value="1"/>
</dbReference>
<comment type="caution">
    <text evidence="7">The sequence shown here is derived from an EMBL/GenBank/DDBJ whole genome shotgun (WGS) entry which is preliminary data.</text>
</comment>
<comment type="similarity">
    <text evidence="5">Belongs to the MinC family.</text>
</comment>
<dbReference type="NCBIfam" id="TIGR01222">
    <property type="entry name" value="minC"/>
    <property type="match status" value="1"/>
</dbReference>
<dbReference type="GO" id="GO:1901891">
    <property type="term" value="P:regulation of cell septum assembly"/>
    <property type="evidence" value="ECO:0007669"/>
    <property type="project" value="InterPro"/>
</dbReference>
<reference evidence="7 8" key="1">
    <citation type="submission" date="2019-11" db="EMBL/GenBank/DDBJ databases">
        <title>Isolation of a new High Light Tolerant Cyanobacteria.</title>
        <authorList>
            <person name="Dobson Z."/>
            <person name="Vaughn N."/>
            <person name="Vaughn M."/>
            <person name="Fromme P."/>
            <person name="Mazor Y."/>
        </authorList>
    </citation>
    <scope>NUCLEOTIDE SEQUENCE [LARGE SCALE GENOMIC DNA]</scope>
    <source>
        <strain evidence="7 8">0216</strain>
    </source>
</reference>
<keyword evidence="1 5" id="KW-0132">Cell division</keyword>
<accession>A0A844GVT6</accession>
<comment type="subunit">
    <text evidence="4 5">Interacts with MinD and FtsZ.</text>
</comment>
<evidence type="ECO:0000256" key="1">
    <source>
        <dbReference type="ARBA" id="ARBA00022618"/>
    </source>
</evidence>
<dbReference type="InterPro" id="IPR036145">
    <property type="entry name" value="MinC_C_sf"/>
</dbReference>
<evidence type="ECO:0000313" key="8">
    <source>
        <dbReference type="Proteomes" id="UP000437131"/>
    </source>
</evidence>
<evidence type="ECO:0000256" key="5">
    <source>
        <dbReference type="HAMAP-Rule" id="MF_00267"/>
    </source>
</evidence>
<dbReference type="AlphaFoldDB" id="A0A844GVT6"/>
<dbReference type="SUPFAM" id="SSF63848">
    <property type="entry name" value="Cell-division inhibitor MinC, C-terminal domain"/>
    <property type="match status" value="1"/>
</dbReference>
<evidence type="ECO:0000256" key="2">
    <source>
        <dbReference type="ARBA" id="ARBA00023210"/>
    </source>
</evidence>
<feature type="domain" description="Septum formation inhibitor MinC C-terminal" evidence="6">
    <location>
        <begin position="155"/>
        <end position="252"/>
    </location>
</feature>
<evidence type="ECO:0000313" key="7">
    <source>
        <dbReference type="EMBL" id="MTF39151.1"/>
    </source>
</evidence>
<sequence>MSIETENQDSLTESPTPPPLKLLSSKEQINLIKKGEIIEVNLPPVNKSEANQWGRIIDDFKIRLQKIDKSWQLGTKTVIKSGDRLLDIRQLSELEGILENIGLTLDIIITRRRQTAVAVASAGYSVKQESSLVTFSDTKKEKKEENQALTEPLYLKTTIRSGVEICHPSTIIIAGDVNPGATIIAGGDVLIWGNLRGIAHAGANGNKQALIMALKMLPTQLRIADLVARAPDNLPDNYIPEIAYISNEGIKINPAENFYRSYEFIADKNYWQIR</sequence>
<keyword evidence="3 5" id="KW-0131">Cell cycle</keyword>